<dbReference type="Pfam" id="PF09347">
    <property type="entry name" value="DUF1989"/>
    <property type="match status" value="1"/>
</dbReference>
<accession>A0A917CAD1</accession>
<sequence>MSTDTEKVARIAANKRRYDELKAAGDHAPAALPAPTPRGLPLPPGPLVREDIPAGWYHTLRLKAGEGLRLALMDAPAAVSLICWNAHDTSERLNYADTVKIQWTAKLQKGRVIFSDMGRVMLSLIEDTSAAHDALMGGSTAASNRARYGAKADTERLRNTRDNFILAAGKLGLDRRDIPPALTFFAPVRTDDAGKLAWGPDTRQAGDFVDLRAEMDLIVALSNCPHPLDPRPDYAAGIVEAIRFQAPPIAFDDLCRTATPEAARGFENLAR</sequence>
<protein>
    <submittedName>
        <fullName evidence="2">Urea carboxylase</fullName>
    </submittedName>
</protein>
<keyword evidence="3" id="KW-1185">Reference proteome</keyword>
<name>A0A917CAD1_9HYPH</name>
<dbReference type="InterPro" id="IPR018959">
    <property type="entry name" value="DUF1989"/>
</dbReference>
<evidence type="ECO:0000313" key="3">
    <source>
        <dbReference type="Proteomes" id="UP000606044"/>
    </source>
</evidence>
<reference evidence="2" key="2">
    <citation type="submission" date="2020-09" db="EMBL/GenBank/DDBJ databases">
        <authorList>
            <person name="Sun Q."/>
            <person name="Sedlacek I."/>
        </authorList>
    </citation>
    <scope>NUCLEOTIDE SEQUENCE</scope>
    <source>
        <strain evidence="2">CCM 7897</strain>
    </source>
</reference>
<dbReference type="PANTHER" id="PTHR31527">
    <property type="entry name" value="RE64534P"/>
    <property type="match status" value="1"/>
</dbReference>
<gene>
    <name evidence="2" type="ORF">GCM10007301_42030</name>
</gene>
<reference evidence="2" key="1">
    <citation type="journal article" date="2014" name="Int. J. Syst. Evol. Microbiol.">
        <title>Complete genome sequence of Corynebacterium casei LMG S-19264T (=DSM 44701T), isolated from a smear-ripened cheese.</title>
        <authorList>
            <consortium name="US DOE Joint Genome Institute (JGI-PGF)"/>
            <person name="Walter F."/>
            <person name="Albersmeier A."/>
            <person name="Kalinowski J."/>
            <person name="Ruckert C."/>
        </authorList>
    </citation>
    <scope>NUCLEOTIDE SEQUENCE</scope>
    <source>
        <strain evidence="2">CCM 7897</strain>
    </source>
</reference>
<dbReference type="RefSeq" id="WP_188582274.1">
    <property type="nucleotide sequence ID" value="NZ_BMCT01000007.1"/>
</dbReference>
<proteinExistence type="predicted"/>
<comment type="caution">
    <text evidence="2">The sequence shown here is derived from an EMBL/GenBank/DDBJ whole genome shotgun (WGS) entry which is preliminary data.</text>
</comment>
<dbReference type="AlphaFoldDB" id="A0A917CAD1"/>
<dbReference type="Proteomes" id="UP000606044">
    <property type="component" value="Unassembled WGS sequence"/>
</dbReference>
<dbReference type="EMBL" id="BMCT01000007">
    <property type="protein sequence ID" value="GGF77705.1"/>
    <property type="molecule type" value="Genomic_DNA"/>
</dbReference>
<evidence type="ECO:0000259" key="1">
    <source>
        <dbReference type="Pfam" id="PF09347"/>
    </source>
</evidence>
<dbReference type="NCBIfam" id="TIGR03425">
    <property type="entry name" value="urea_degr_2"/>
    <property type="match status" value="1"/>
</dbReference>
<evidence type="ECO:0000313" key="2">
    <source>
        <dbReference type="EMBL" id="GGF77705.1"/>
    </source>
</evidence>
<feature type="domain" description="DUF1989" evidence="1">
    <location>
        <begin position="51"/>
        <end position="218"/>
    </location>
</feature>
<organism evidence="2 3">
    <name type="scientific">Azorhizobium oxalatiphilum</name>
    <dbReference type="NCBI Taxonomy" id="980631"/>
    <lineage>
        <taxon>Bacteria</taxon>
        <taxon>Pseudomonadati</taxon>
        <taxon>Pseudomonadota</taxon>
        <taxon>Alphaproteobacteria</taxon>
        <taxon>Hyphomicrobiales</taxon>
        <taxon>Xanthobacteraceae</taxon>
        <taxon>Azorhizobium</taxon>
    </lineage>
</organism>
<dbReference type="PANTHER" id="PTHR31527:SF0">
    <property type="entry name" value="RE64534P"/>
    <property type="match status" value="1"/>
</dbReference>
<dbReference type="InterPro" id="IPR017792">
    <property type="entry name" value="UAAP1"/>
</dbReference>